<sequence length="281" mass="30437">MDRTSAFEAERPRLTRIATQVLRDPAEAQDVVQTAWLRLHTHGAAGIENLPGWLTTVTVRLCLDRLRARVPEPVDHREAAPRSGPDAVEDPAEEVVLADTVGVALQVMLDRFTPSERVAFVLHDTFEVDFPTIAQILGRSPAATRKLASRARAKVRQPVAPQRRADAVVVDAFLAAARQGDVTRLLELLAPDALVQGDAAAVEVGTPARIEGREAVARMFDGGAAAALSVLVDDRPGAAWFLRGMPQVAFDFTVQDGLVRRIDLRADPGVLASLRRRTTAS</sequence>
<feature type="domain" description="RNA polymerase sigma factor 70 region 4 type 2" evidence="7">
    <location>
        <begin position="104"/>
        <end position="154"/>
    </location>
</feature>
<dbReference type="AlphaFoldDB" id="A0A0W8IHD4"/>
<dbReference type="PANTHER" id="PTHR30173">
    <property type="entry name" value="SIGMA 19 FACTOR"/>
    <property type="match status" value="1"/>
</dbReference>
<dbReference type="OrthoDB" id="3211555at2"/>
<dbReference type="InterPro" id="IPR013249">
    <property type="entry name" value="RNA_pol_sigma70_r4_t2"/>
</dbReference>
<evidence type="ECO:0000259" key="7">
    <source>
        <dbReference type="Pfam" id="PF08281"/>
    </source>
</evidence>
<organism evidence="8 9">
    <name type="scientific">Serinicoccus chungangensis</name>
    <dbReference type="NCBI Taxonomy" id="767452"/>
    <lineage>
        <taxon>Bacteria</taxon>
        <taxon>Bacillati</taxon>
        <taxon>Actinomycetota</taxon>
        <taxon>Actinomycetes</taxon>
        <taxon>Micrococcales</taxon>
        <taxon>Ornithinimicrobiaceae</taxon>
        <taxon>Serinicoccus</taxon>
    </lineage>
</organism>
<evidence type="ECO:0000256" key="2">
    <source>
        <dbReference type="ARBA" id="ARBA00011344"/>
    </source>
</evidence>
<comment type="subunit">
    <text evidence="2">Interacts transiently with the RNA polymerase catalytic core formed by RpoA, RpoB, RpoC and RpoZ (2 alpha, 1 beta, 1 beta' and 1 omega subunit) to form the RNA polymerase holoenzyme that can initiate transcription.</text>
</comment>
<dbReference type="GO" id="GO:0006352">
    <property type="term" value="P:DNA-templated transcription initiation"/>
    <property type="evidence" value="ECO:0007669"/>
    <property type="project" value="InterPro"/>
</dbReference>
<dbReference type="Gene3D" id="3.10.450.50">
    <property type="match status" value="1"/>
</dbReference>
<feature type="domain" description="RNA polymerase sigma-70 region 2" evidence="6">
    <location>
        <begin position="7"/>
        <end position="69"/>
    </location>
</feature>
<dbReference type="InterPro" id="IPR013324">
    <property type="entry name" value="RNA_pol_sigma_r3/r4-like"/>
</dbReference>
<dbReference type="InterPro" id="IPR014284">
    <property type="entry name" value="RNA_pol_sigma-70_dom"/>
</dbReference>
<dbReference type="GO" id="GO:0016987">
    <property type="term" value="F:sigma factor activity"/>
    <property type="evidence" value="ECO:0007669"/>
    <property type="project" value="UniProtKB-KW"/>
</dbReference>
<dbReference type="RefSeq" id="WP_058889735.1">
    <property type="nucleotide sequence ID" value="NZ_LQBL01000002.1"/>
</dbReference>
<dbReference type="PANTHER" id="PTHR30173:SF43">
    <property type="entry name" value="ECF RNA POLYMERASE SIGMA FACTOR SIGI-RELATED"/>
    <property type="match status" value="1"/>
</dbReference>
<accession>A0A0W8IHD4</accession>
<dbReference type="NCBIfam" id="TIGR02937">
    <property type="entry name" value="sigma70-ECF"/>
    <property type="match status" value="1"/>
</dbReference>
<evidence type="ECO:0000256" key="4">
    <source>
        <dbReference type="ARBA" id="ARBA00023082"/>
    </source>
</evidence>
<evidence type="ECO:0000259" key="6">
    <source>
        <dbReference type="Pfam" id="PF04542"/>
    </source>
</evidence>
<keyword evidence="4" id="KW-0731">Sigma factor</keyword>
<name>A0A0W8IHD4_9MICO</name>
<dbReference type="Proteomes" id="UP000054837">
    <property type="component" value="Unassembled WGS sequence"/>
</dbReference>
<dbReference type="SUPFAM" id="SSF88659">
    <property type="entry name" value="Sigma3 and sigma4 domains of RNA polymerase sigma factors"/>
    <property type="match status" value="1"/>
</dbReference>
<dbReference type="InterPro" id="IPR007627">
    <property type="entry name" value="RNA_pol_sigma70_r2"/>
</dbReference>
<protein>
    <submittedName>
        <fullName evidence="8">RNA polymerase subunit sigma-70</fullName>
    </submittedName>
</protein>
<dbReference type="Pfam" id="PF08281">
    <property type="entry name" value="Sigma70_r4_2"/>
    <property type="match status" value="1"/>
</dbReference>
<proteinExistence type="inferred from homology"/>
<keyword evidence="5" id="KW-0804">Transcription</keyword>
<evidence type="ECO:0000313" key="8">
    <source>
        <dbReference type="EMBL" id="KUG59259.1"/>
    </source>
</evidence>
<dbReference type="InterPro" id="IPR036388">
    <property type="entry name" value="WH-like_DNA-bd_sf"/>
</dbReference>
<dbReference type="InterPro" id="IPR013325">
    <property type="entry name" value="RNA_pol_sigma_r2"/>
</dbReference>
<evidence type="ECO:0000256" key="5">
    <source>
        <dbReference type="ARBA" id="ARBA00023163"/>
    </source>
</evidence>
<comment type="similarity">
    <text evidence="1">Belongs to the sigma-70 factor family. ECF subfamily.</text>
</comment>
<dbReference type="SUPFAM" id="SSF54427">
    <property type="entry name" value="NTF2-like"/>
    <property type="match status" value="1"/>
</dbReference>
<keyword evidence="9" id="KW-1185">Reference proteome</keyword>
<keyword evidence="3" id="KW-0805">Transcription regulation</keyword>
<dbReference type="InterPro" id="IPR052704">
    <property type="entry name" value="ECF_Sigma-70_Domain"/>
</dbReference>
<gene>
    <name evidence="8" type="ORF">AVL62_06130</name>
</gene>
<dbReference type="SUPFAM" id="SSF88946">
    <property type="entry name" value="Sigma2 domain of RNA polymerase sigma factors"/>
    <property type="match status" value="1"/>
</dbReference>
<dbReference type="Gene3D" id="1.10.1740.10">
    <property type="match status" value="1"/>
</dbReference>
<dbReference type="Gene3D" id="1.10.10.10">
    <property type="entry name" value="Winged helix-like DNA-binding domain superfamily/Winged helix DNA-binding domain"/>
    <property type="match status" value="1"/>
</dbReference>
<dbReference type="EMBL" id="LQBL01000002">
    <property type="protein sequence ID" value="KUG59259.1"/>
    <property type="molecule type" value="Genomic_DNA"/>
</dbReference>
<evidence type="ECO:0000256" key="3">
    <source>
        <dbReference type="ARBA" id="ARBA00023015"/>
    </source>
</evidence>
<reference evidence="8 9" key="1">
    <citation type="submission" date="2015-12" db="EMBL/GenBank/DDBJ databases">
        <title>Serinicoccus chungangenesis strain CD08_5 genome sequencing and assembly.</title>
        <authorList>
            <person name="Chander A.M."/>
            <person name="Kaur G."/>
            <person name="Nair G.R."/>
            <person name="Dhawan D.K."/>
            <person name="Kochhar R.K."/>
            <person name="Mayilraj S."/>
            <person name="Bhadada S.K."/>
        </authorList>
    </citation>
    <scope>NUCLEOTIDE SEQUENCE [LARGE SCALE GENOMIC DNA]</scope>
    <source>
        <strain evidence="8 9">CD08_5</strain>
    </source>
</reference>
<dbReference type="Pfam" id="PF04542">
    <property type="entry name" value="Sigma70_r2"/>
    <property type="match status" value="1"/>
</dbReference>
<evidence type="ECO:0000256" key="1">
    <source>
        <dbReference type="ARBA" id="ARBA00010641"/>
    </source>
</evidence>
<dbReference type="InterPro" id="IPR032710">
    <property type="entry name" value="NTF2-like_dom_sf"/>
</dbReference>
<dbReference type="STRING" id="767452.AVL62_06130"/>
<dbReference type="GO" id="GO:0003677">
    <property type="term" value="F:DNA binding"/>
    <property type="evidence" value="ECO:0007669"/>
    <property type="project" value="InterPro"/>
</dbReference>
<comment type="caution">
    <text evidence="8">The sequence shown here is derived from an EMBL/GenBank/DDBJ whole genome shotgun (WGS) entry which is preliminary data.</text>
</comment>
<evidence type="ECO:0000313" key="9">
    <source>
        <dbReference type="Proteomes" id="UP000054837"/>
    </source>
</evidence>